<proteinExistence type="predicted"/>
<organism evidence="1 2">
    <name type="scientific">Dentiscutata heterogama</name>
    <dbReference type="NCBI Taxonomy" id="1316150"/>
    <lineage>
        <taxon>Eukaryota</taxon>
        <taxon>Fungi</taxon>
        <taxon>Fungi incertae sedis</taxon>
        <taxon>Mucoromycota</taxon>
        <taxon>Glomeromycotina</taxon>
        <taxon>Glomeromycetes</taxon>
        <taxon>Diversisporales</taxon>
        <taxon>Gigasporaceae</taxon>
        <taxon>Dentiscutata</taxon>
    </lineage>
</organism>
<protein>
    <submittedName>
        <fullName evidence="1">17286_t:CDS:1</fullName>
    </submittedName>
</protein>
<keyword evidence="2" id="KW-1185">Reference proteome</keyword>
<evidence type="ECO:0000313" key="2">
    <source>
        <dbReference type="Proteomes" id="UP000789702"/>
    </source>
</evidence>
<dbReference type="EMBL" id="CAJVPU010005159">
    <property type="protein sequence ID" value="CAG8543772.1"/>
    <property type="molecule type" value="Genomic_DNA"/>
</dbReference>
<dbReference type="Proteomes" id="UP000789702">
    <property type="component" value="Unassembled WGS sequence"/>
</dbReference>
<gene>
    <name evidence="1" type="ORF">DHETER_LOCUS4920</name>
</gene>
<sequence>MSARDSSPQRETSGSQITDTAKDYGTKAYETATRIGYSYWERGSHYIGPILQPMINSVKYLWANFPPVRWLTYTLCAFNSLPLALFVAWAVLTFGFVSALAGVGIVIAQGFFTFVGLAIFLPVAGVMLLIAFIAACFATLAWAGYETASFGLHRLGFVNDRNLIGYGQAKAISNRGALDNQSENQ</sequence>
<comment type="caution">
    <text evidence="1">The sequence shown here is derived from an EMBL/GenBank/DDBJ whole genome shotgun (WGS) entry which is preliminary data.</text>
</comment>
<accession>A0ACA9LVZ0</accession>
<evidence type="ECO:0000313" key="1">
    <source>
        <dbReference type="EMBL" id="CAG8543772.1"/>
    </source>
</evidence>
<name>A0ACA9LVZ0_9GLOM</name>
<reference evidence="1" key="1">
    <citation type="submission" date="2021-06" db="EMBL/GenBank/DDBJ databases">
        <authorList>
            <person name="Kallberg Y."/>
            <person name="Tangrot J."/>
            <person name="Rosling A."/>
        </authorList>
    </citation>
    <scope>NUCLEOTIDE SEQUENCE</scope>
    <source>
        <strain evidence="1">IL203A</strain>
    </source>
</reference>